<accession>A0ABT6JFK4</accession>
<keyword evidence="2 5" id="KW-0378">Hydrolase</keyword>
<dbReference type="InterPro" id="IPR029000">
    <property type="entry name" value="Cyclophilin-like_dom_sf"/>
</dbReference>
<keyword evidence="1" id="KW-0547">Nucleotide-binding</keyword>
<evidence type="ECO:0000313" key="6">
    <source>
        <dbReference type="Proteomes" id="UP001156831"/>
    </source>
</evidence>
<dbReference type="InterPro" id="IPR003833">
    <property type="entry name" value="CT_C_D"/>
</dbReference>
<proteinExistence type="predicted"/>
<dbReference type="GO" id="GO:0017168">
    <property type="term" value="F:5-oxoprolinase (ATP-hydrolyzing) activity"/>
    <property type="evidence" value="ECO:0007669"/>
    <property type="project" value="UniProtKB-EC"/>
</dbReference>
<dbReference type="EC" id="3.5.2.9" evidence="5"/>
<dbReference type="RefSeq" id="WP_280599622.1">
    <property type="nucleotide sequence ID" value="NZ_JARXRN010000016.1"/>
</dbReference>
<reference evidence="5 6" key="1">
    <citation type="submission" date="2023-04" db="EMBL/GenBank/DDBJ databases">
        <title>Luteimonas sp. M1R5S18.</title>
        <authorList>
            <person name="Sun J.-Q."/>
        </authorList>
    </citation>
    <scope>NUCLEOTIDE SEQUENCE [LARGE SCALE GENOMIC DNA]</scope>
    <source>
        <strain evidence="5 6">M1R5S18</strain>
    </source>
</reference>
<evidence type="ECO:0000313" key="5">
    <source>
        <dbReference type="EMBL" id="MDH5829465.1"/>
    </source>
</evidence>
<feature type="domain" description="Carboxyltransferase" evidence="4">
    <location>
        <begin position="4"/>
        <end position="212"/>
    </location>
</feature>
<organism evidence="5 6">
    <name type="scientific">Luteimonas rhizosphaericola</name>
    <dbReference type="NCBI Taxonomy" id="3042024"/>
    <lineage>
        <taxon>Bacteria</taxon>
        <taxon>Pseudomonadati</taxon>
        <taxon>Pseudomonadota</taxon>
        <taxon>Gammaproteobacteria</taxon>
        <taxon>Lysobacterales</taxon>
        <taxon>Lysobacteraceae</taxon>
        <taxon>Luteimonas</taxon>
    </lineage>
</organism>
<comment type="caution">
    <text evidence="5">The sequence shown here is derived from an EMBL/GenBank/DDBJ whole genome shotgun (WGS) entry which is preliminary data.</text>
</comment>
<dbReference type="PANTHER" id="PTHR34698:SF2">
    <property type="entry name" value="5-OXOPROLINASE SUBUNIT B"/>
    <property type="match status" value="1"/>
</dbReference>
<gene>
    <name evidence="5" type="primary">pxpB</name>
    <name evidence="5" type="ORF">QFW80_02895</name>
</gene>
<dbReference type="EMBL" id="JARXRN010000016">
    <property type="protein sequence ID" value="MDH5829465.1"/>
    <property type="molecule type" value="Genomic_DNA"/>
</dbReference>
<dbReference type="InterPro" id="IPR010016">
    <property type="entry name" value="PxpB"/>
</dbReference>
<dbReference type="Pfam" id="PF02682">
    <property type="entry name" value="CT_C_D"/>
    <property type="match status" value="1"/>
</dbReference>
<protein>
    <submittedName>
        <fullName evidence="5">5-oxoprolinase subunit PxpB</fullName>
        <ecNumber evidence="5">3.5.2.9</ecNumber>
    </submittedName>
</protein>
<dbReference type="PANTHER" id="PTHR34698">
    <property type="entry name" value="5-OXOPROLINASE SUBUNIT B"/>
    <property type="match status" value="1"/>
</dbReference>
<name>A0ABT6JFK4_9GAMM</name>
<dbReference type="NCBIfam" id="TIGR00370">
    <property type="entry name" value="5-oxoprolinase subunit PxpB"/>
    <property type="match status" value="1"/>
</dbReference>
<keyword evidence="3" id="KW-0067">ATP-binding</keyword>
<evidence type="ECO:0000256" key="1">
    <source>
        <dbReference type="ARBA" id="ARBA00022741"/>
    </source>
</evidence>
<evidence type="ECO:0000259" key="4">
    <source>
        <dbReference type="SMART" id="SM00796"/>
    </source>
</evidence>
<dbReference type="SUPFAM" id="SSF50891">
    <property type="entry name" value="Cyclophilin-like"/>
    <property type="match status" value="1"/>
</dbReference>
<dbReference type="SUPFAM" id="SSF160467">
    <property type="entry name" value="PH0987 N-terminal domain-like"/>
    <property type="match status" value="1"/>
</dbReference>
<dbReference type="SMART" id="SM00796">
    <property type="entry name" value="AHS1"/>
    <property type="match status" value="1"/>
</dbReference>
<sequence>MSGVAIEPLGEDALLLRLDRRIDPAVNARVHALARRIEAARWPWVREVVPAYASLAVCLAQDACDDAGGIDATAEALRVLLAGGDDPDDARAAAAPPIEIPVCHAPAFAPDLDAVAAHAGLSTAEVIALHCAGDYRVAMTGFAPGFPYLLGLDPRLAMPRRGTPRTRVPAGSVAIGGAQTGIYPREGPGGWQLIGRTPVTLFDPHRDPPCLLSAGARVRFVAIDEDAFRAASGDRAP</sequence>
<evidence type="ECO:0000256" key="3">
    <source>
        <dbReference type="ARBA" id="ARBA00022840"/>
    </source>
</evidence>
<dbReference type="Gene3D" id="2.40.100.10">
    <property type="entry name" value="Cyclophilin-like"/>
    <property type="match status" value="1"/>
</dbReference>
<dbReference type="Gene3D" id="3.30.1360.40">
    <property type="match status" value="1"/>
</dbReference>
<dbReference type="Proteomes" id="UP001156831">
    <property type="component" value="Unassembled WGS sequence"/>
</dbReference>
<keyword evidence="6" id="KW-1185">Reference proteome</keyword>
<evidence type="ECO:0000256" key="2">
    <source>
        <dbReference type="ARBA" id="ARBA00022801"/>
    </source>
</evidence>